<comment type="caution">
    <text evidence="1">The sequence shown here is derived from an EMBL/GenBank/DDBJ whole genome shotgun (WGS) entry which is preliminary data.</text>
</comment>
<protein>
    <recommendedName>
        <fullName evidence="3">B box-type domain-containing protein</fullName>
    </recommendedName>
</protein>
<name>A0A814VXZ6_ADIRI</name>
<keyword evidence="2" id="KW-1185">Reference proteome</keyword>
<accession>A0A814VXZ6</accession>
<evidence type="ECO:0000313" key="1">
    <source>
        <dbReference type="EMBL" id="CAF1193916.1"/>
    </source>
</evidence>
<organism evidence="1 2">
    <name type="scientific">Adineta ricciae</name>
    <name type="common">Rotifer</name>
    <dbReference type="NCBI Taxonomy" id="249248"/>
    <lineage>
        <taxon>Eukaryota</taxon>
        <taxon>Metazoa</taxon>
        <taxon>Spiralia</taxon>
        <taxon>Gnathifera</taxon>
        <taxon>Rotifera</taxon>
        <taxon>Eurotatoria</taxon>
        <taxon>Bdelloidea</taxon>
        <taxon>Adinetida</taxon>
        <taxon>Adinetidae</taxon>
        <taxon>Adineta</taxon>
    </lineage>
</organism>
<sequence>MSTHRNQCCITCGKTAGVFLCPGCSRTFCLVHTTEHRHILEQQLDEIIFNEKNLTENTTDRHRQILMEQVDQWEQQSIDKIHQTANNIRNKLAQHTHRYSHTIGEDLVLLKKELKHARDNGNYFEKDIREWTQRLSQLKQSFVKQQNMRIEHVETLTPFIRKIALIGEPSDNNQLLEHEQATIYNEYAWGNHEVRFILQEYQPTSRIFIGIISRKATNHADPYRNPTFYGWGKYNIVYLHGTINTNYKNYRNDIEKKDVMQLTLDCDRRKIQLYNERTKIRHEIDVDLAKCPFPWVPHIRLSNLS</sequence>
<evidence type="ECO:0000313" key="2">
    <source>
        <dbReference type="Proteomes" id="UP000663828"/>
    </source>
</evidence>
<evidence type="ECO:0008006" key="3">
    <source>
        <dbReference type="Google" id="ProtNLM"/>
    </source>
</evidence>
<gene>
    <name evidence="1" type="ORF">XAT740_LOCUS23281</name>
</gene>
<reference evidence="1" key="1">
    <citation type="submission" date="2021-02" db="EMBL/GenBank/DDBJ databases">
        <authorList>
            <person name="Nowell W R."/>
        </authorList>
    </citation>
    <scope>NUCLEOTIDE SEQUENCE</scope>
</reference>
<dbReference type="AlphaFoldDB" id="A0A814VXZ6"/>
<dbReference type="Proteomes" id="UP000663828">
    <property type="component" value="Unassembled WGS sequence"/>
</dbReference>
<proteinExistence type="predicted"/>
<dbReference type="EMBL" id="CAJNOR010001752">
    <property type="protein sequence ID" value="CAF1193916.1"/>
    <property type="molecule type" value="Genomic_DNA"/>
</dbReference>